<sequence length="139" mass="14917">MIRLLFVLALTACESRGAAGSQCSADADCKDGLACVLSVCADPALSGPVDAARKKAQEHQKRLQEAQQEVAAERAKLAGGDELEVLEKELEGLKKSRKDAEPYLDSGSEQDRQMIRNTIQNLDDAIAAHEAKIAALKAR</sequence>
<evidence type="ECO:0000313" key="2">
    <source>
        <dbReference type="EMBL" id="MDC0715891.1"/>
    </source>
</evidence>
<dbReference type="RefSeq" id="WP_272084322.1">
    <property type="nucleotide sequence ID" value="NZ_JAQNDL010000001.1"/>
</dbReference>
<accession>A0ABT5DU08</accession>
<name>A0ABT5DU08_9BACT</name>
<protein>
    <recommendedName>
        <fullName evidence="4">Lipoprotein</fullName>
    </recommendedName>
</protein>
<comment type="caution">
    <text evidence="2">The sequence shown here is derived from an EMBL/GenBank/DDBJ whole genome shotgun (WGS) entry which is preliminary data.</text>
</comment>
<gene>
    <name evidence="2" type="ORF">POL25_03235</name>
</gene>
<feature type="coiled-coil region" evidence="1">
    <location>
        <begin position="49"/>
        <end position="76"/>
    </location>
</feature>
<organism evidence="2 3">
    <name type="scientific">Nannocystis bainbridge</name>
    <dbReference type="NCBI Taxonomy" id="2995303"/>
    <lineage>
        <taxon>Bacteria</taxon>
        <taxon>Pseudomonadati</taxon>
        <taxon>Myxococcota</taxon>
        <taxon>Polyangia</taxon>
        <taxon>Nannocystales</taxon>
        <taxon>Nannocystaceae</taxon>
        <taxon>Nannocystis</taxon>
    </lineage>
</organism>
<keyword evidence="3" id="KW-1185">Reference proteome</keyword>
<evidence type="ECO:0000313" key="3">
    <source>
        <dbReference type="Proteomes" id="UP001221686"/>
    </source>
</evidence>
<reference evidence="2 3" key="1">
    <citation type="submission" date="2022-11" db="EMBL/GenBank/DDBJ databases">
        <title>Minimal conservation of predation-associated metabolite biosynthetic gene clusters underscores biosynthetic potential of Myxococcota including descriptions for ten novel species: Archangium lansinium sp. nov., Myxococcus landrumus sp. nov., Nannocystis bai.</title>
        <authorList>
            <person name="Ahearne A."/>
            <person name="Stevens C."/>
            <person name="Dowd S."/>
        </authorList>
    </citation>
    <scope>NUCLEOTIDE SEQUENCE [LARGE SCALE GENOMIC DNA]</scope>
    <source>
        <strain evidence="2 3">BB15-2</strain>
    </source>
</reference>
<dbReference type="EMBL" id="JAQNDL010000001">
    <property type="protein sequence ID" value="MDC0715891.1"/>
    <property type="molecule type" value="Genomic_DNA"/>
</dbReference>
<evidence type="ECO:0000256" key="1">
    <source>
        <dbReference type="SAM" id="Coils"/>
    </source>
</evidence>
<dbReference type="Proteomes" id="UP001221686">
    <property type="component" value="Unassembled WGS sequence"/>
</dbReference>
<feature type="coiled-coil region" evidence="1">
    <location>
        <begin position="112"/>
        <end position="139"/>
    </location>
</feature>
<keyword evidence="1" id="KW-0175">Coiled coil</keyword>
<proteinExistence type="predicted"/>
<evidence type="ECO:0008006" key="4">
    <source>
        <dbReference type="Google" id="ProtNLM"/>
    </source>
</evidence>